<dbReference type="InParanoid" id="D3B790"/>
<comment type="caution">
    <text evidence="6">The sequence shown here is derived from an EMBL/GenBank/DDBJ whole genome shotgun (WGS) entry which is preliminary data.</text>
</comment>
<dbReference type="PANTHER" id="PTHR45919">
    <property type="entry name" value="GDP-MAN:MAN(3)GLCNAC(2)-PP-DOL ALPHA-1,2-MANNOSYLTRANSFERASE"/>
    <property type="match status" value="1"/>
</dbReference>
<proteinExistence type="predicted"/>
<keyword evidence="2 6" id="KW-0808">Transferase</keyword>
<dbReference type="GeneID" id="31359813"/>
<dbReference type="PANTHER" id="PTHR45919:SF1">
    <property type="entry name" value="GDP-MAN:MAN(3)GLCNAC(2)-PP-DOL ALPHA-1,2-MANNOSYLTRANSFERASE"/>
    <property type="match status" value="1"/>
</dbReference>
<gene>
    <name evidence="6" type="primary">alg11</name>
    <name evidence="6" type="ORF">PPL_04326</name>
</gene>
<organism evidence="6 7">
    <name type="scientific">Heterostelium pallidum (strain ATCC 26659 / Pp 5 / PN500)</name>
    <name type="common">Cellular slime mold</name>
    <name type="synonym">Polysphondylium pallidum</name>
    <dbReference type="NCBI Taxonomy" id="670386"/>
    <lineage>
        <taxon>Eukaryota</taxon>
        <taxon>Amoebozoa</taxon>
        <taxon>Evosea</taxon>
        <taxon>Eumycetozoa</taxon>
        <taxon>Dictyostelia</taxon>
        <taxon>Acytosteliales</taxon>
        <taxon>Acytosteliaceae</taxon>
        <taxon>Heterostelium</taxon>
    </lineage>
</organism>
<feature type="transmembrane region" description="Helical" evidence="4">
    <location>
        <begin position="7"/>
        <end position="24"/>
    </location>
</feature>
<dbReference type="Proteomes" id="UP000001396">
    <property type="component" value="Unassembled WGS sequence"/>
</dbReference>
<dbReference type="Gene3D" id="3.40.50.2000">
    <property type="entry name" value="Glycogen Phosphorylase B"/>
    <property type="match status" value="1"/>
</dbReference>
<dbReference type="GO" id="GO:0005789">
    <property type="term" value="C:endoplasmic reticulum membrane"/>
    <property type="evidence" value="ECO:0007669"/>
    <property type="project" value="UniProtKB-SubCell"/>
</dbReference>
<evidence type="ECO:0000256" key="3">
    <source>
        <dbReference type="ARBA" id="ARBA00022824"/>
    </source>
</evidence>
<protein>
    <submittedName>
        <fullName evidence="6">Glycosyltransferase</fullName>
    </submittedName>
</protein>
<evidence type="ECO:0000313" key="7">
    <source>
        <dbReference type="Proteomes" id="UP000001396"/>
    </source>
</evidence>
<evidence type="ECO:0000256" key="4">
    <source>
        <dbReference type="SAM" id="Phobius"/>
    </source>
</evidence>
<dbReference type="RefSeq" id="XP_020434750.1">
    <property type="nucleotide sequence ID" value="XM_020575230.1"/>
</dbReference>
<feature type="transmembrane region" description="Helical" evidence="4">
    <location>
        <begin position="30"/>
        <end position="52"/>
    </location>
</feature>
<keyword evidence="4" id="KW-0812">Transmembrane</keyword>
<dbReference type="AlphaFoldDB" id="D3B790"/>
<feature type="domain" description="ALG11 mannosyltransferase N-terminal" evidence="5">
    <location>
        <begin position="93"/>
        <end position="163"/>
    </location>
</feature>
<reference evidence="6 7" key="1">
    <citation type="journal article" date="2011" name="Genome Res.">
        <title>Phylogeny-wide analysis of social amoeba genomes highlights ancient origins for complex intercellular communication.</title>
        <authorList>
            <person name="Heidel A.J."/>
            <person name="Lawal H.M."/>
            <person name="Felder M."/>
            <person name="Schilde C."/>
            <person name="Helps N.R."/>
            <person name="Tunggal B."/>
            <person name="Rivero F."/>
            <person name="John U."/>
            <person name="Schleicher M."/>
            <person name="Eichinger L."/>
            <person name="Platzer M."/>
            <person name="Noegel A.A."/>
            <person name="Schaap P."/>
            <person name="Gloeckner G."/>
        </authorList>
    </citation>
    <scope>NUCLEOTIDE SEQUENCE [LARGE SCALE GENOMIC DNA]</scope>
    <source>
        <strain evidence="7">ATCC 26659 / Pp 5 / PN500</strain>
    </source>
</reference>
<dbReference type="STRING" id="670386.D3B790"/>
<dbReference type="InterPro" id="IPR031814">
    <property type="entry name" value="ALG11_N"/>
</dbReference>
<evidence type="ECO:0000256" key="2">
    <source>
        <dbReference type="ARBA" id="ARBA00022679"/>
    </source>
</evidence>
<accession>D3B790</accession>
<name>D3B790_HETP5</name>
<evidence type="ECO:0000259" key="5">
    <source>
        <dbReference type="Pfam" id="PF15924"/>
    </source>
</evidence>
<dbReference type="EMBL" id="ADBJ01000018">
    <property type="protein sequence ID" value="EFA82633.1"/>
    <property type="molecule type" value="Genomic_DNA"/>
</dbReference>
<sequence length="336" mass="38224">MKATHLVLLAIALSLFILCLVVMLSMTLAFFTSISVVLLPLVLIITGVVFFVRQRFINKRINRPFTVDLINPVNIYQSNTNTNISIKQQQQQHSAAGGGGERVLWCSIKAIQDQYPSIKCVVYTGDNVTDQQIYQKIKSQFDIDLNRENLEFVRLSKRQYIQTLHHLLENHPEHRDNVKFILVGSTRDQADRDRVDALRSLAAELKVADHMQLEVGVSASMLNQLLNEASVGIHTMWAEHFGIGVVELMAAGVITVAHNSGGPKEDIIEHRTTGFLATTKEEYAEYIHEILANKEKFIEMQKAARDSTDRFSEENYYIQFIDKIQQLLPDNQKKKD</sequence>
<keyword evidence="4" id="KW-0472">Membrane</keyword>
<evidence type="ECO:0000313" key="6">
    <source>
        <dbReference type="EMBL" id="EFA82633.1"/>
    </source>
</evidence>
<dbReference type="GO" id="GO:0004377">
    <property type="term" value="F:GDP-Man:Man(3)GlcNAc(2)-PP-Dol alpha-1,2-mannosyltransferase activity"/>
    <property type="evidence" value="ECO:0007669"/>
    <property type="project" value="InterPro"/>
</dbReference>
<keyword evidence="4" id="KW-1133">Transmembrane helix</keyword>
<keyword evidence="3" id="KW-0256">Endoplasmic reticulum</keyword>
<dbReference type="GO" id="GO:0006487">
    <property type="term" value="P:protein N-linked glycosylation"/>
    <property type="evidence" value="ECO:0007669"/>
    <property type="project" value="TreeGrafter"/>
</dbReference>
<dbReference type="SUPFAM" id="SSF53756">
    <property type="entry name" value="UDP-Glycosyltransferase/glycogen phosphorylase"/>
    <property type="match status" value="1"/>
</dbReference>
<dbReference type="FunCoup" id="D3B790">
    <property type="interactions" value="430"/>
</dbReference>
<comment type="subcellular location">
    <subcellularLocation>
        <location evidence="1">Endoplasmic reticulum membrane</location>
    </subcellularLocation>
</comment>
<keyword evidence="7" id="KW-1185">Reference proteome</keyword>
<dbReference type="InterPro" id="IPR038013">
    <property type="entry name" value="ALG11"/>
</dbReference>
<evidence type="ECO:0000256" key="1">
    <source>
        <dbReference type="ARBA" id="ARBA00004586"/>
    </source>
</evidence>
<dbReference type="Pfam" id="PF15924">
    <property type="entry name" value="ALG11_N"/>
    <property type="match status" value="1"/>
</dbReference>